<dbReference type="InterPro" id="IPR009057">
    <property type="entry name" value="Homeodomain-like_sf"/>
</dbReference>
<name>A0ABW1S1A2_9LACO</name>
<evidence type="ECO:0000259" key="3">
    <source>
        <dbReference type="PROSITE" id="PS50977"/>
    </source>
</evidence>
<dbReference type="PROSITE" id="PS50977">
    <property type="entry name" value="HTH_TETR_2"/>
    <property type="match status" value="1"/>
</dbReference>
<dbReference type="Gene3D" id="1.10.357.10">
    <property type="entry name" value="Tetracycline Repressor, domain 2"/>
    <property type="match status" value="1"/>
</dbReference>
<dbReference type="RefSeq" id="WP_137629127.1">
    <property type="nucleotide sequence ID" value="NZ_BJDJ01000017.1"/>
</dbReference>
<evidence type="ECO:0000256" key="2">
    <source>
        <dbReference type="PROSITE-ProRule" id="PRU00335"/>
    </source>
</evidence>
<dbReference type="SUPFAM" id="SSF46689">
    <property type="entry name" value="Homeodomain-like"/>
    <property type="match status" value="1"/>
</dbReference>
<sequence length="180" mass="21088">MNTRALASQNKIIAALFLKLATEPFSDLTIAEISAAAGVSRKTFYRHFSNKTAVLNCYLKQTVFAYFQQVKKDHCVTYKEVLISFFTFWNNEYDRMQLLKRNQLLMYTLNLQREYIVSALPKGDLAWHQDFSTELVIDLFSIGGLWNVYFYHLDKEIPLEPQFLATEIVNKLKTFTQYLE</sequence>
<dbReference type="Proteomes" id="UP001596282">
    <property type="component" value="Unassembled WGS sequence"/>
</dbReference>
<keyword evidence="5" id="KW-1185">Reference proteome</keyword>
<proteinExistence type="predicted"/>
<evidence type="ECO:0000256" key="1">
    <source>
        <dbReference type="ARBA" id="ARBA00023125"/>
    </source>
</evidence>
<organism evidence="4 5">
    <name type="scientific">Lactiplantibacillus daowaiensis</name>
    <dbReference type="NCBI Taxonomy" id="2559918"/>
    <lineage>
        <taxon>Bacteria</taxon>
        <taxon>Bacillati</taxon>
        <taxon>Bacillota</taxon>
        <taxon>Bacilli</taxon>
        <taxon>Lactobacillales</taxon>
        <taxon>Lactobacillaceae</taxon>
        <taxon>Lactiplantibacillus</taxon>
    </lineage>
</organism>
<accession>A0ABW1S1A2</accession>
<dbReference type="Pfam" id="PF00440">
    <property type="entry name" value="TetR_N"/>
    <property type="match status" value="1"/>
</dbReference>
<feature type="domain" description="HTH tetR-type" evidence="3">
    <location>
        <begin position="6"/>
        <end position="66"/>
    </location>
</feature>
<reference evidence="5" key="1">
    <citation type="journal article" date="2019" name="Int. J. Syst. Evol. Microbiol.">
        <title>The Global Catalogue of Microorganisms (GCM) 10K type strain sequencing project: providing services to taxonomists for standard genome sequencing and annotation.</title>
        <authorList>
            <consortium name="The Broad Institute Genomics Platform"/>
            <consortium name="The Broad Institute Genome Sequencing Center for Infectious Disease"/>
            <person name="Wu L."/>
            <person name="Ma J."/>
        </authorList>
    </citation>
    <scope>NUCLEOTIDE SEQUENCE [LARGE SCALE GENOMIC DNA]</scope>
    <source>
        <strain evidence="5">CCM 8933</strain>
    </source>
</reference>
<dbReference type="EMBL" id="JBHSSC010000036">
    <property type="protein sequence ID" value="MFC6181305.1"/>
    <property type="molecule type" value="Genomic_DNA"/>
</dbReference>
<evidence type="ECO:0000313" key="4">
    <source>
        <dbReference type="EMBL" id="MFC6181305.1"/>
    </source>
</evidence>
<gene>
    <name evidence="4" type="ORF">ACFP5Y_08740</name>
</gene>
<comment type="caution">
    <text evidence="4">The sequence shown here is derived from an EMBL/GenBank/DDBJ whole genome shotgun (WGS) entry which is preliminary data.</text>
</comment>
<protein>
    <submittedName>
        <fullName evidence="4">TetR/AcrR family transcriptional regulator</fullName>
    </submittedName>
</protein>
<feature type="DNA-binding region" description="H-T-H motif" evidence="2">
    <location>
        <begin position="29"/>
        <end position="48"/>
    </location>
</feature>
<keyword evidence="1 2" id="KW-0238">DNA-binding</keyword>
<dbReference type="InterPro" id="IPR050624">
    <property type="entry name" value="HTH-type_Tx_Regulator"/>
</dbReference>
<dbReference type="PANTHER" id="PTHR43479:SF11">
    <property type="entry name" value="ACREF_ENVCD OPERON REPRESSOR-RELATED"/>
    <property type="match status" value="1"/>
</dbReference>
<evidence type="ECO:0000313" key="5">
    <source>
        <dbReference type="Proteomes" id="UP001596282"/>
    </source>
</evidence>
<dbReference type="PANTHER" id="PTHR43479">
    <property type="entry name" value="ACREF/ENVCD OPERON REPRESSOR-RELATED"/>
    <property type="match status" value="1"/>
</dbReference>
<dbReference type="InterPro" id="IPR001647">
    <property type="entry name" value="HTH_TetR"/>
</dbReference>